<name>A0A9P4P0Y8_9PEZI</name>
<dbReference type="InterPro" id="IPR009163">
    <property type="entry name" value="Ap4A_phos1/2"/>
</dbReference>
<evidence type="ECO:0000313" key="5">
    <source>
        <dbReference type="Proteomes" id="UP000800235"/>
    </source>
</evidence>
<dbReference type="GO" id="GO:0003877">
    <property type="term" value="F:ATP:ADP adenylyltransferase activity"/>
    <property type="evidence" value="ECO:0007669"/>
    <property type="project" value="InterPro"/>
</dbReference>
<sequence>MALKLNRVDILATFDKLVEAGEILYGPSNITRLVDEGFPFEFRSTPALQAKPSRPEDDVEEEPISNSDKHASYDAEATLGPGSDIKRGPPEFLIAEVNESHILIFNKFCVYRAQYMLLTADSYQRQESSLAIEDLAAAWNVLDAFNNDGHEHYLFYNCTSNSGNSREHKHMQLFEKPLSGYEKSNGDEIVFALFPDSTDKNLKVPFKYFIERLDTTNATEPDDLLAAYERLLVPTREALGLETDTERCPHNLILVRQWMMLIPRRKATYEGNTVSSAGMLGLVWADCEEHVDEWKKIGPVKILTEVGVPV</sequence>
<proteinExistence type="predicted"/>
<evidence type="ECO:0000259" key="3">
    <source>
        <dbReference type="Pfam" id="PF19327"/>
    </source>
</evidence>
<accession>A0A9P4P0Y8</accession>
<dbReference type="Pfam" id="PF09830">
    <property type="entry name" value="ATP_transf"/>
    <property type="match status" value="1"/>
</dbReference>
<evidence type="ECO:0000259" key="2">
    <source>
        <dbReference type="Pfam" id="PF09830"/>
    </source>
</evidence>
<dbReference type="InterPro" id="IPR043171">
    <property type="entry name" value="Ap4A_phos1/2-like"/>
</dbReference>
<evidence type="ECO:0000256" key="1">
    <source>
        <dbReference type="SAM" id="MobiDB-lite"/>
    </source>
</evidence>
<dbReference type="AlphaFoldDB" id="A0A9P4P0Y8"/>
<feature type="region of interest" description="Disordered" evidence="1">
    <location>
        <begin position="45"/>
        <end position="83"/>
    </location>
</feature>
<feature type="domain" description="ATP adenylyltransferase C-terminal" evidence="2">
    <location>
        <begin position="203"/>
        <end position="309"/>
    </location>
</feature>
<comment type="caution">
    <text evidence="4">The sequence shown here is derived from an EMBL/GenBank/DDBJ whole genome shotgun (WGS) entry which is preliminary data.</text>
</comment>
<dbReference type="OrthoDB" id="10267950at2759"/>
<feature type="domain" description="Ap4A phosphorylase 1/2 N-terminal" evidence="3">
    <location>
        <begin position="91"/>
        <end position="180"/>
    </location>
</feature>
<protein>
    <recommendedName>
        <fullName evidence="6">Phosphorylase</fullName>
    </recommendedName>
</protein>
<evidence type="ECO:0008006" key="6">
    <source>
        <dbReference type="Google" id="ProtNLM"/>
    </source>
</evidence>
<organism evidence="4 5">
    <name type="scientific">Tothia fuscella</name>
    <dbReference type="NCBI Taxonomy" id="1048955"/>
    <lineage>
        <taxon>Eukaryota</taxon>
        <taxon>Fungi</taxon>
        <taxon>Dikarya</taxon>
        <taxon>Ascomycota</taxon>
        <taxon>Pezizomycotina</taxon>
        <taxon>Dothideomycetes</taxon>
        <taxon>Pleosporomycetidae</taxon>
        <taxon>Venturiales</taxon>
        <taxon>Cylindrosympodiaceae</taxon>
        <taxon>Tothia</taxon>
    </lineage>
</organism>
<dbReference type="EMBL" id="MU007014">
    <property type="protein sequence ID" value="KAF2435257.1"/>
    <property type="molecule type" value="Genomic_DNA"/>
</dbReference>
<dbReference type="PANTHER" id="PTHR38420:SF1">
    <property type="entry name" value="PUTATIVE (AFU_ORTHOLOGUE AFUA_5G14690)-RELATED"/>
    <property type="match status" value="1"/>
</dbReference>
<keyword evidence="5" id="KW-1185">Reference proteome</keyword>
<dbReference type="Pfam" id="PF19327">
    <property type="entry name" value="Ap4A_phos_N"/>
    <property type="match status" value="1"/>
</dbReference>
<dbReference type="Gene3D" id="3.30.428.70">
    <property type="match status" value="1"/>
</dbReference>
<dbReference type="SUPFAM" id="SSF54197">
    <property type="entry name" value="HIT-like"/>
    <property type="match status" value="1"/>
</dbReference>
<dbReference type="PANTHER" id="PTHR38420">
    <property type="entry name" value="AP-4-A PHOSPHORYLASE II"/>
    <property type="match status" value="1"/>
</dbReference>
<gene>
    <name evidence="4" type="ORF">EJ08DRAFT_394863</name>
</gene>
<evidence type="ECO:0000313" key="4">
    <source>
        <dbReference type="EMBL" id="KAF2435257.1"/>
    </source>
</evidence>
<dbReference type="GO" id="GO:0009117">
    <property type="term" value="P:nucleotide metabolic process"/>
    <property type="evidence" value="ECO:0007669"/>
    <property type="project" value="InterPro"/>
</dbReference>
<dbReference type="GO" id="GO:0005524">
    <property type="term" value="F:ATP binding"/>
    <property type="evidence" value="ECO:0007669"/>
    <property type="project" value="InterPro"/>
</dbReference>
<dbReference type="InterPro" id="IPR045759">
    <property type="entry name" value="Ap4A_phos1/2_N"/>
</dbReference>
<dbReference type="InterPro" id="IPR036265">
    <property type="entry name" value="HIT-like_sf"/>
</dbReference>
<reference evidence="4" key="1">
    <citation type="journal article" date="2020" name="Stud. Mycol.">
        <title>101 Dothideomycetes genomes: a test case for predicting lifestyles and emergence of pathogens.</title>
        <authorList>
            <person name="Haridas S."/>
            <person name="Albert R."/>
            <person name="Binder M."/>
            <person name="Bloem J."/>
            <person name="Labutti K."/>
            <person name="Salamov A."/>
            <person name="Andreopoulos B."/>
            <person name="Baker S."/>
            <person name="Barry K."/>
            <person name="Bills G."/>
            <person name="Bluhm B."/>
            <person name="Cannon C."/>
            <person name="Castanera R."/>
            <person name="Culley D."/>
            <person name="Daum C."/>
            <person name="Ezra D."/>
            <person name="Gonzalez J."/>
            <person name="Henrissat B."/>
            <person name="Kuo A."/>
            <person name="Liang C."/>
            <person name="Lipzen A."/>
            <person name="Lutzoni F."/>
            <person name="Magnuson J."/>
            <person name="Mondo S."/>
            <person name="Nolan M."/>
            <person name="Ohm R."/>
            <person name="Pangilinan J."/>
            <person name="Park H.-J."/>
            <person name="Ramirez L."/>
            <person name="Alfaro M."/>
            <person name="Sun H."/>
            <person name="Tritt A."/>
            <person name="Yoshinaga Y."/>
            <person name="Zwiers L.-H."/>
            <person name="Turgeon B."/>
            <person name="Goodwin S."/>
            <person name="Spatafora J."/>
            <person name="Crous P."/>
            <person name="Grigoriev I."/>
        </authorList>
    </citation>
    <scope>NUCLEOTIDE SEQUENCE</scope>
    <source>
        <strain evidence="4">CBS 130266</strain>
    </source>
</reference>
<dbReference type="InterPro" id="IPR019200">
    <property type="entry name" value="ATP_adenylylTrfase_C"/>
</dbReference>
<dbReference type="Proteomes" id="UP000800235">
    <property type="component" value="Unassembled WGS sequence"/>
</dbReference>